<organism evidence="1 2">
    <name type="scientific">Ascaris lumbricoides</name>
    <name type="common">Giant roundworm</name>
    <dbReference type="NCBI Taxonomy" id="6252"/>
    <lineage>
        <taxon>Eukaryota</taxon>
        <taxon>Metazoa</taxon>
        <taxon>Ecdysozoa</taxon>
        <taxon>Nematoda</taxon>
        <taxon>Chromadorea</taxon>
        <taxon>Rhabditida</taxon>
        <taxon>Spirurina</taxon>
        <taxon>Ascaridomorpha</taxon>
        <taxon>Ascaridoidea</taxon>
        <taxon>Ascarididae</taxon>
        <taxon>Ascaris</taxon>
    </lineage>
</organism>
<keyword evidence="1" id="KW-1185">Reference proteome</keyword>
<dbReference type="Proteomes" id="UP000036681">
    <property type="component" value="Unplaced"/>
</dbReference>
<accession>A0A0M3HZS7</accession>
<dbReference type="WBParaSite" id="ALUE_0000926101-mRNA-1">
    <property type="protein sequence ID" value="ALUE_0000926101-mRNA-1"/>
    <property type="gene ID" value="ALUE_0000926101"/>
</dbReference>
<reference evidence="2" key="1">
    <citation type="submission" date="2017-02" db="UniProtKB">
        <authorList>
            <consortium name="WormBaseParasite"/>
        </authorList>
    </citation>
    <scope>IDENTIFICATION</scope>
</reference>
<proteinExistence type="predicted"/>
<protein>
    <submittedName>
        <fullName evidence="2">DNA topoisomerase (ATP-hydrolyzing)</fullName>
    </submittedName>
</protein>
<name>A0A0M3HZS7_ASCLU</name>
<sequence>MRLQSLRILTLNQQTPLEKSKELTDSLWLAERKTGRNDKDVLINLAGEDTERKVVCYDVEECENELMFTSAYKAPASGTTQDLRIGHAGDKNSQRRLRSGKDEAICIVRCR</sequence>
<dbReference type="AlphaFoldDB" id="A0A0M3HZS7"/>
<evidence type="ECO:0000313" key="1">
    <source>
        <dbReference type="Proteomes" id="UP000036681"/>
    </source>
</evidence>
<evidence type="ECO:0000313" key="2">
    <source>
        <dbReference type="WBParaSite" id="ALUE_0000926101-mRNA-1"/>
    </source>
</evidence>